<comment type="caution">
    <text evidence="1">The sequence shown here is derived from an EMBL/GenBank/DDBJ whole genome shotgun (WGS) entry which is preliminary data.</text>
</comment>
<sequence>MAPERKMCNYKTEKFTKIAIPPSCRPSRLMVVRGCIELTTFKGDSSWWFSRTWTIEMWRMNGDGDWTNMKDDCGEICKVDPEKNIVDSQKRDGIRRGGGFSSGLERWNR</sequence>
<evidence type="ECO:0000313" key="1">
    <source>
        <dbReference type="EMBL" id="KAJ9555461.1"/>
    </source>
</evidence>
<organism evidence="1 2">
    <name type="scientific">Centaurea solstitialis</name>
    <name type="common">yellow star-thistle</name>
    <dbReference type="NCBI Taxonomy" id="347529"/>
    <lineage>
        <taxon>Eukaryota</taxon>
        <taxon>Viridiplantae</taxon>
        <taxon>Streptophyta</taxon>
        <taxon>Embryophyta</taxon>
        <taxon>Tracheophyta</taxon>
        <taxon>Spermatophyta</taxon>
        <taxon>Magnoliopsida</taxon>
        <taxon>eudicotyledons</taxon>
        <taxon>Gunneridae</taxon>
        <taxon>Pentapetalae</taxon>
        <taxon>asterids</taxon>
        <taxon>campanulids</taxon>
        <taxon>Asterales</taxon>
        <taxon>Asteraceae</taxon>
        <taxon>Carduoideae</taxon>
        <taxon>Cardueae</taxon>
        <taxon>Centaureinae</taxon>
        <taxon>Centaurea</taxon>
    </lineage>
</organism>
<evidence type="ECO:0000313" key="2">
    <source>
        <dbReference type="Proteomes" id="UP001172457"/>
    </source>
</evidence>
<dbReference type="Proteomes" id="UP001172457">
    <property type="component" value="Chromosome 3"/>
</dbReference>
<keyword evidence="2" id="KW-1185">Reference proteome</keyword>
<gene>
    <name evidence="1" type="ORF">OSB04_010075</name>
</gene>
<accession>A0AA38THP0</accession>
<dbReference type="EMBL" id="JARYMX010000003">
    <property type="protein sequence ID" value="KAJ9555461.1"/>
    <property type="molecule type" value="Genomic_DNA"/>
</dbReference>
<name>A0AA38THP0_9ASTR</name>
<protein>
    <submittedName>
        <fullName evidence="1">Uncharacterized protein</fullName>
    </submittedName>
</protein>
<proteinExistence type="predicted"/>
<reference evidence="1" key="1">
    <citation type="submission" date="2023-03" db="EMBL/GenBank/DDBJ databases">
        <title>Chromosome-scale reference genome and RAD-based genetic map of yellow starthistle (Centaurea solstitialis) reveal putative structural variation and QTLs associated with invader traits.</title>
        <authorList>
            <person name="Reatini B."/>
            <person name="Cang F.A."/>
            <person name="Jiang Q."/>
            <person name="Mckibben M.T.W."/>
            <person name="Barker M.S."/>
            <person name="Rieseberg L.H."/>
            <person name="Dlugosch K.M."/>
        </authorList>
    </citation>
    <scope>NUCLEOTIDE SEQUENCE</scope>
    <source>
        <strain evidence="1">CAN-66</strain>
        <tissue evidence="1">Leaf</tissue>
    </source>
</reference>
<dbReference type="AlphaFoldDB" id="A0AA38THP0"/>